<dbReference type="AlphaFoldDB" id="A0A4Z2E6I7"/>
<name>A0A4Z2E6I7_9TELE</name>
<organism evidence="2 3">
    <name type="scientific">Liparis tanakae</name>
    <name type="common">Tanaka's snailfish</name>
    <dbReference type="NCBI Taxonomy" id="230148"/>
    <lineage>
        <taxon>Eukaryota</taxon>
        <taxon>Metazoa</taxon>
        <taxon>Chordata</taxon>
        <taxon>Craniata</taxon>
        <taxon>Vertebrata</taxon>
        <taxon>Euteleostomi</taxon>
        <taxon>Actinopterygii</taxon>
        <taxon>Neopterygii</taxon>
        <taxon>Teleostei</taxon>
        <taxon>Neoteleostei</taxon>
        <taxon>Acanthomorphata</taxon>
        <taxon>Eupercaria</taxon>
        <taxon>Perciformes</taxon>
        <taxon>Cottioidei</taxon>
        <taxon>Cottales</taxon>
        <taxon>Liparidae</taxon>
        <taxon>Liparis</taxon>
    </lineage>
</organism>
<gene>
    <name evidence="2" type="ORF">EYF80_065467</name>
</gene>
<protein>
    <submittedName>
        <fullName evidence="2">Uncharacterized protein</fullName>
    </submittedName>
</protein>
<feature type="compositionally biased region" description="Low complexity" evidence="1">
    <location>
        <begin position="20"/>
        <end position="33"/>
    </location>
</feature>
<dbReference type="Proteomes" id="UP000314294">
    <property type="component" value="Unassembled WGS sequence"/>
</dbReference>
<accession>A0A4Z2E6I7</accession>
<keyword evidence="3" id="KW-1185">Reference proteome</keyword>
<evidence type="ECO:0000256" key="1">
    <source>
        <dbReference type="SAM" id="MobiDB-lite"/>
    </source>
</evidence>
<evidence type="ECO:0000313" key="2">
    <source>
        <dbReference type="EMBL" id="TNN24408.1"/>
    </source>
</evidence>
<dbReference type="EMBL" id="SRLO01015460">
    <property type="protein sequence ID" value="TNN24408.1"/>
    <property type="molecule type" value="Genomic_DNA"/>
</dbReference>
<proteinExistence type="predicted"/>
<reference evidence="2 3" key="1">
    <citation type="submission" date="2019-03" db="EMBL/GenBank/DDBJ databases">
        <title>First draft genome of Liparis tanakae, snailfish: a comprehensive survey of snailfish specific genes.</title>
        <authorList>
            <person name="Kim W."/>
            <person name="Song I."/>
            <person name="Jeong J.-H."/>
            <person name="Kim D."/>
            <person name="Kim S."/>
            <person name="Ryu S."/>
            <person name="Song J.Y."/>
            <person name="Lee S.K."/>
        </authorList>
    </citation>
    <scope>NUCLEOTIDE SEQUENCE [LARGE SCALE GENOMIC DNA]</scope>
    <source>
        <tissue evidence="2">Muscle</tissue>
    </source>
</reference>
<sequence length="50" mass="5690">MCPLHPSRPPTGRQCSATAPWWPRTQQQPPRTSQRSRRENLHVVVGSSVQ</sequence>
<comment type="caution">
    <text evidence="2">The sequence shown here is derived from an EMBL/GenBank/DDBJ whole genome shotgun (WGS) entry which is preliminary data.</text>
</comment>
<evidence type="ECO:0000313" key="3">
    <source>
        <dbReference type="Proteomes" id="UP000314294"/>
    </source>
</evidence>
<feature type="region of interest" description="Disordered" evidence="1">
    <location>
        <begin position="1"/>
        <end position="50"/>
    </location>
</feature>